<evidence type="ECO:0000313" key="6">
    <source>
        <dbReference type="Proteomes" id="UP000029556"/>
    </source>
</evidence>
<feature type="domain" description="HTH araC/xylS-type" evidence="4">
    <location>
        <begin position="196"/>
        <end position="279"/>
    </location>
</feature>
<comment type="caution">
    <text evidence="5">The sequence shown here is derived from an EMBL/GenBank/DDBJ whole genome shotgun (WGS) entry which is preliminary data.</text>
</comment>
<dbReference type="SMART" id="SM00342">
    <property type="entry name" value="HTH_ARAC"/>
    <property type="match status" value="1"/>
</dbReference>
<protein>
    <submittedName>
        <fullName evidence="5">AraC family transcriptional regulator</fullName>
    </submittedName>
</protein>
<evidence type="ECO:0000256" key="3">
    <source>
        <dbReference type="ARBA" id="ARBA00023163"/>
    </source>
</evidence>
<evidence type="ECO:0000259" key="4">
    <source>
        <dbReference type="PROSITE" id="PS01124"/>
    </source>
</evidence>
<dbReference type="GO" id="GO:0043565">
    <property type="term" value="F:sequence-specific DNA binding"/>
    <property type="evidence" value="ECO:0007669"/>
    <property type="project" value="InterPro"/>
</dbReference>
<dbReference type="PANTHER" id="PTHR46796">
    <property type="entry name" value="HTH-TYPE TRANSCRIPTIONAL ACTIVATOR RHAS-RELATED"/>
    <property type="match status" value="1"/>
</dbReference>
<dbReference type="PROSITE" id="PS01124">
    <property type="entry name" value="HTH_ARAC_FAMILY_2"/>
    <property type="match status" value="1"/>
</dbReference>
<dbReference type="RefSeq" id="WP_036871847.1">
    <property type="nucleotide sequence ID" value="NZ_JRNN01000028.1"/>
</dbReference>
<dbReference type="GO" id="GO:0003700">
    <property type="term" value="F:DNA-binding transcription factor activity"/>
    <property type="evidence" value="ECO:0007669"/>
    <property type="project" value="InterPro"/>
</dbReference>
<dbReference type="PANTHER" id="PTHR46796:SF12">
    <property type="entry name" value="HTH-TYPE DNA-BINDING TRANSCRIPTIONAL ACTIVATOR EUTR"/>
    <property type="match status" value="1"/>
</dbReference>
<evidence type="ECO:0000313" key="5">
    <source>
        <dbReference type="EMBL" id="KGF36312.1"/>
    </source>
</evidence>
<sequence>MKVYYLNKHLMCEHYQGNSPVGFRVVREKKGAVRHTAPSRTAMIFLLEGTLRVEGKRFPGFTVHGSQMFPMPAGVDNSIRFVEDSLALVLYFIDSKFKFCHNIITDEMIENAPQRDDWLFALDMIKPMIVLARQTADYVMDGLLCCDIQLSKQREFTAVMQAYYSKDDLAPFLAPLYGVDLSFQDTIIAMSHTYPSIDEMAEKVCMSRPTFIRHFKRCFGETPKAWVSKVKGEALFKALLNTSDTMEQIANQFKFSSVQRLSTFCKETLGGTPGEIRNGVVKPEQAL</sequence>
<accession>A0A096B0I1</accession>
<keyword evidence="3" id="KW-0804">Transcription</keyword>
<organism evidence="5 6">
    <name type="scientific">Hoylesella buccalis DNF00853</name>
    <dbReference type="NCBI Taxonomy" id="1401074"/>
    <lineage>
        <taxon>Bacteria</taxon>
        <taxon>Pseudomonadati</taxon>
        <taxon>Bacteroidota</taxon>
        <taxon>Bacteroidia</taxon>
        <taxon>Bacteroidales</taxon>
        <taxon>Prevotellaceae</taxon>
        <taxon>Hoylesella</taxon>
    </lineage>
</organism>
<dbReference type="Gene3D" id="1.10.10.60">
    <property type="entry name" value="Homeodomain-like"/>
    <property type="match status" value="1"/>
</dbReference>
<reference evidence="5 6" key="1">
    <citation type="submission" date="2014-07" db="EMBL/GenBank/DDBJ databases">
        <authorList>
            <person name="McCorrison J."/>
            <person name="Sanka R."/>
            <person name="Torralba M."/>
            <person name="Gillis M."/>
            <person name="Haft D.H."/>
            <person name="Methe B."/>
            <person name="Sutton G."/>
            <person name="Nelson K.E."/>
        </authorList>
    </citation>
    <scope>NUCLEOTIDE SEQUENCE [LARGE SCALE GENOMIC DNA]</scope>
    <source>
        <strain evidence="5 6">DNF00853</strain>
    </source>
</reference>
<dbReference type="InterPro" id="IPR009057">
    <property type="entry name" value="Homeodomain-like_sf"/>
</dbReference>
<dbReference type="Proteomes" id="UP000029556">
    <property type="component" value="Unassembled WGS sequence"/>
</dbReference>
<proteinExistence type="predicted"/>
<dbReference type="OrthoDB" id="1031098at2"/>
<dbReference type="EMBL" id="JRNN01000028">
    <property type="protein sequence ID" value="KGF36312.1"/>
    <property type="molecule type" value="Genomic_DNA"/>
</dbReference>
<dbReference type="SUPFAM" id="SSF46689">
    <property type="entry name" value="Homeodomain-like"/>
    <property type="match status" value="1"/>
</dbReference>
<dbReference type="AlphaFoldDB" id="A0A096B0I1"/>
<dbReference type="InterPro" id="IPR018060">
    <property type="entry name" value="HTH_AraC"/>
</dbReference>
<evidence type="ECO:0000256" key="1">
    <source>
        <dbReference type="ARBA" id="ARBA00023015"/>
    </source>
</evidence>
<keyword evidence="1" id="KW-0805">Transcription regulation</keyword>
<gene>
    <name evidence="5" type="ORF">HMPREF2137_02375</name>
</gene>
<dbReference type="Pfam" id="PF12833">
    <property type="entry name" value="HTH_18"/>
    <property type="match status" value="1"/>
</dbReference>
<keyword evidence="2" id="KW-0238">DNA-binding</keyword>
<name>A0A096B0I1_9BACT</name>
<evidence type="ECO:0000256" key="2">
    <source>
        <dbReference type="ARBA" id="ARBA00023125"/>
    </source>
</evidence>
<dbReference type="InterPro" id="IPR050204">
    <property type="entry name" value="AraC_XylS_family_regulators"/>
</dbReference>